<proteinExistence type="predicted"/>
<organism evidence="4 5">
    <name type="scientific">Xiphophorus maculatus</name>
    <name type="common">Southern platyfish</name>
    <name type="synonym">Platypoecilus maculatus</name>
    <dbReference type="NCBI Taxonomy" id="8083"/>
    <lineage>
        <taxon>Eukaryota</taxon>
        <taxon>Metazoa</taxon>
        <taxon>Chordata</taxon>
        <taxon>Craniata</taxon>
        <taxon>Vertebrata</taxon>
        <taxon>Euteleostomi</taxon>
        <taxon>Actinopterygii</taxon>
        <taxon>Neopterygii</taxon>
        <taxon>Teleostei</taxon>
        <taxon>Neoteleostei</taxon>
        <taxon>Acanthomorphata</taxon>
        <taxon>Ovalentaria</taxon>
        <taxon>Atherinomorphae</taxon>
        <taxon>Cyprinodontiformes</taxon>
        <taxon>Poeciliidae</taxon>
        <taxon>Poeciliinae</taxon>
        <taxon>Xiphophorus</taxon>
    </lineage>
</organism>
<dbReference type="InterPro" id="IPR057774">
    <property type="entry name" value="D8C_UMOD/GP2/OIT3-like"/>
</dbReference>
<evidence type="ECO:0000256" key="1">
    <source>
        <dbReference type="ARBA" id="ARBA00022729"/>
    </source>
</evidence>
<reference evidence="4" key="4">
    <citation type="submission" date="2025-09" db="UniProtKB">
        <authorList>
            <consortium name="Ensembl"/>
        </authorList>
    </citation>
    <scope>IDENTIFICATION</scope>
    <source>
        <strain evidence="4">JP 163 A</strain>
    </source>
</reference>
<dbReference type="GeneTree" id="ENSGT00940000156038"/>
<dbReference type="InParanoid" id="A0A3B5PS49"/>
<evidence type="ECO:0000256" key="2">
    <source>
        <dbReference type="ARBA" id="ARBA00023157"/>
    </source>
</evidence>
<dbReference type="STRING" id="8083.ENSXMAP00000021352"/>
<dbReference type="Ensembl" id="ENSXMAT00000037507.1">
    <property type="protein sequence ID" value="ENSXMAP00000021352.1"/>
    <property type="gene ID" value="ENSXMAG00000027568.1"/>
</dbReference>
<dbReference type="AlphaFoldDB" id="A0A3B5PS49"/>
<accession>A0A3B5PS49</accession>
<reference evidence="5" key="1">
    <citation type="submission" date="2012-01" db="EMBL/GenBank/DDBJ databases">
        <authorList>
            <person name="Walter R."/>
            <person name="Schartl M."/>
            <person name="Warren W."/>
        </authorList>
    </citation>
    <scope>NUCLEOTIDE SEQUENCE [LARGE SCALE GENOMIC DNA]</scope>
    <source>
        <strain evidence="5">JP 163 A</strain>
    </source>
</reference>
<evidence type="ECO:0000259" key="3">
    <source>
        <dbReference type="Pfam" id="PF23283"/>
    </source>
</evidence>
<reference evidence="4" key="3">
    <citation type="submission" date="2025-08" db="UniProtKB">
        <authorList>
            <consortium name="Ensembl"/>
        </authorList>
    </citation>
    <scope>IDENTIFICATION</scope>
    <source>
        <strain evidence="4">JP 163 A</strain>
    </source>
</reference>
<name>A0A3B5PS49_XIPMA</name>
<dbReference type="PANTHER" id="PTHR36191">
    <property type="entry name" value="ENDO/EXONUCLEASE/PHOSPHATASE DOMAIN-CONTAINING PROTEIN-RELATED"/>
    <property type="match status" value="1"/>
</dbReference>
<sequence length="186" mass="21078">FISTSCTGCQCCASGTECITTSGVVQCLDPCATYTVVNDAWRSTENTDQTILHCDRNIVWSGWYRFYLGQTSARMPEKCVAEDRCGADVPLWITEPHPVQLNEIVTRTVCNAWSGSCCYFTSHTIQIKVCSGYYVYKLQQPTACWLAYCTGTVRYFNDRSGGLDHYVWINWEKNPGKDLKMSKRII</sequence>
<keyword evidence="1" id="KW-0732">Signal</keyword>
<feature type="domain" description="UMOD/GP2/OIT3-like D8C" evidence="3">
    <location>
        <begin position="64"/>
        <end position="150"/>
    </location>
</feature>
<reference evidence="5" key="2">
    <citation type="journal article" date="2013" name="Nat. Genet.">
        <title>The genome of the platyfish, Xiphophorus maculatus, provides insights into evolutionary adaptation and several complex traits.</title>
        <authorList>
            <person name="Schartl M."/>
            <person name="Walter R.B."/>
            <person name="Shen Y."/>
            <person name="Garcia T."/>
            <person name="Catchen J."/>
            <person name="Amores A."/>
            <person name="Braasch I."/>
            <person name="Chalopin D."/>
            <person name="Volff J.N."/>
            <person name="Lesch K.P."/>
            <person name="Bisazza A."/>
            <person name="Minx P."/>
            <person name="Hillier L."/>
            <person name="Wilson R.K."/>
            <person name="Fuerstenberg S."/>
            <person name="Boore J."/>
            <person name="Searle S."/>
            <person name="Postlethwait J.H."/>
            <person name="Warren W.C."/>
        </authorList>
    </citation>
    <scope>NUCLEOTIDE SEQUENCE [LARGE SCALE GENOMIC DNA]</scope>
    <source>
        <strain evidence="5">JP 163 A</strain>
    </source>
</reference>
<dbReference type="PANTHER" id="PTHR36191:SF4">
    <property type="entry name" value="VWFD DOMAIN-CONTAINING PROTEIN"/>
    <property type="match status" value="1"/>
</dbReference>
<dbReference type="Pfam" id="PF23283">
    <property type="entry name" value="D8C_UMOD"/>
    <property type="match status" value="1"/>
</dbReference>
<protein>
    <recommendedName>
        <fullName evidence="3">UMOD/GP2/OIT3-like D8C domain-containing protein</fullName>
    </recommendedName>
</protein>
<keyword evidence="2" id="KW-1015">Disulfide bond</keyword>
<evidence type="ECO:0000313" key="5">
    <source>
        <dbReference type="Proteomes" id="UP000002852"/>
    </source>
</evidence>
<dbReference type="Proteomes" id="UP000002852">
    <property type="component" value="Unassembled WGS sequence"/>
</dbReference>
<evidence type="ECO:0000313" key="4">
    <source>
        <dbReference type="Ensembl" id="ENSXMAP00000021352.1"/>
    </source>
</evidence>
<keyword evidence="5" id="KW-1185">Reference proteome</keyword>
<dbReference type="OMA" id="TESSVWW"/>